<dbReference type="InterPro" id="IPR019012">
    <property type="entry name" value="RNA_cap_Gua-N2-MeTrfase"/>
</dbReference>
<evidence type="ECO:0000256" key="18">
    <source>
        <dbReference type="ARBA" id="ARBA00049790"/>
    </source>
</evidence>
<accession>A0A1Y1M5M5</accession>
<name>A0A1Y1M5M5_PHOPY</name>
<dbReference type="PANTHER" id="PTHR14741">
    <property type="entry name" value="S-ADENOSYLMETHIONINE-DEPENDENT METHYLTRANSFERASE RELATED"/>
    <property type="match status" value="1"/>
</dbReference>
<evidence type="ECO:0000256" key="12">
    <source>
        <dbReference type="ARBA" id="ARBA00023242"/>
    </source>
</evidence>
<evidence type="ECO:0000256" key="16">
    <source>
        <dbReference type="ARBA" id="ARBA00048763"/>
    </source>
</evidence>
<feature type="region of interest" description="Disordered" evidence="23">
    <location>
        <begin position="234"/>
        <end position="268"/>
    </location>
</feature>
<dbReference type="GO" id="GO:0005730">
    <property type="term" value="C:nucleolus"/>
    <property type="evidence" value="ECO:0007669"/>
    <property type="project" value="UniProtKB-SubCell"/>
</dbReference>
<evidence type="ECO:0000256" key="13">
    <source>
        <dbReference type="ARBA" id="ARBA00025783"/>
    </source>
</evidence>
<keyword evidence="12" id="KW-0539">Nucleus</keyword>
<comment type="catalytic activity">
    <reaction evidence="14">
        <text>a 5'-end (N(2),N(7)-dimethyl 5'-triphosphoguanosine)-ribonucleoside in snoRNA + S-adenosyl-L-methionine = a 5'-end (N(2),N(2),N(7)-trimethyl 5'-triphosphoguanosine)-ribonucleoside in snoRNA + S-adenosyl-L-homocysteine + H(+)</text>
        <dbReference type="Rhea" id="RHEA:78507"/>
        <dbReference type="Rhea" id="RHEA-COMP:19088"/>
        <dbReference type="Rhea" id="RHEA-COMP:19090"/>
        <dbReference type="ChEBI" id="CHEBI:15378"/>
        <dbReference type="ChEBI" id="CHEBI:57856"/>
        <dbReference type="ChEBI" id="CHEBI:59789"/>
        <dbReference type="ChEBI" id="CHEBI:167623"/>
        <dbReference type="ChEBI" id="CHEBI:172880"/>
    </reaction>
    <physiologicalReaction direction="left-to-right" evidence="14">
        <dbReference type="Rhea" id="RHEA:78508"/>
    </physiologicalReaction>
</comment>
<comment type="catalytic activity">
    <reaction evidence="15">
        <text>a 5'-end (N(7)-methyl 5'-triphosphoguanosine)-ribonucleoside in snoRNA + S-adenosyl-L-methionine = a 5'-end (N(2),N(7)-dimethyl 5'-triphosphoguanosine)-ribonucleoside in snoRNA + S-adenosyl-L-homocysteine + H(+)</text>
        <dbReference type="Rhea" id="RHEA:78475"/>
        <dbReference type="Rhea" id="RHEA-COMP:19086"/>
        <dbReference type="Rhea" id="RHEA-COMP:19088"/>
        <dbReference type="ChEBI" id="CHEBI:15378"/>
        <dbReference type="ChEBI" id="CHEBI:57856"/>
        <dbReference type="ChEBI" id="CHEBI:59789"/>
        <dbReference type="ChEBI" id="CHEBI:156461"/>
        <dbReference type="ChEBI" id="CHEBI:172880"/>
    </reaction>
    <physiologicalReaction direction="left-to-right" evidence="15">
        <dbReference type="Rhea" id="RHEA:78476"/>
    </physiologicalReaction>
</comment>
<evidence type="ECO:0000256" key="5">
    <source>
        <dbReference type="ARBA" id="ARBA00022490"/>
    </source>
</evidence>
<keyword evidence="10" id="KW-0805">Transcription regulation</keyword>
<dbReference type="GO" id="GO:0071164">
    <property type="term" value="F:RNA cap trimethylguanosine synthase activity"/>
    <property type="evidence" value="ECO:0007669"/>
    <property type="project" value="TreeGrafter"/>
</dbReference>
<feature type="compositionally biased region" description="Low complexity" evidence="23">
    <location>
        <begin position="234"/>
        <end position="261"/>
    </location>
</feature>
<dbReference type="InterPro" id="IPR029063">
    <property type="entry name" value="SAM-dependent_MTases_sf"/>
</dbReference>
<evidence type="ECO:0000256" key="20">
    <source>
        <dbReference type="ARBA" id="ARBA00064494"/>
    </source>
</evidence>
<dbReference type="CDD" id="cd02440">
    <property type="entry name" value="AdoMet_MTases"/>
    <property type="match status" value="1"/>
</dbReference>
<evidence type="ECO:0000256" key="1">
    <source>
        <dbReference type="ARBA" id="ARBA00004408"/>
    </source>
</evidence>
<evidence type="ECO:0000256" key="8">
    <source>
        <dbReference type="ARBA" id="ARBA00022679"/>
    </source>
</evidence>
<comment type="subunit">
    <text evidence="20">May form homooligomers. Interacts with CREBBP/CBP, EED/WAIT1, EP300/P300, NCOA6/PRIP, PPARBP/PBP and SMN.</text>
</comment>
<evidence type="ECO:0000256" key="7">
    <source>
        <dbReference type="ARBA" id="ARBA00022603"/>
    </source>
</evidence>
<evidence type="ECO:0000256" key="21">
    <source>
        <dbReference type="ARBA" id="ARBA00079339"/>
    </source>
</evidence>
<comment type="catalytic activity">
    <reaction evidence="16">
        <text>a 5'-end (N(2),N(7)-dimethyl 5'-triphosphoguanosine)-ribonucleoside in snRNA + S-adenosyl-L-methionine = a 5'-end (N(2),N(2),N(7)-trimethyl 5'-triphosphoguanosine)-ribonucleoside in snRNA + S-adenosyl-L-homocysteine + H(+)</text>
        <dbReference type="Rhea" id="RHEA:78479"/>
        <dbReference type="Rhea" id="RHEA-COMP:19087"/>
        <dbReference type="Rhea" id="RHEA-COMP:19089"/>
        <dbReference type="ChEBI" id="CHEBI:15378"/>
        <dbReference type="ChEBI" id="CHEBI:57856"/>
        <dbReference type="ChEBI" id="CHEBI:59789"/>
        <dbReference type="ChEBI" id="CHEBI:167623"/>
        <dbReference type="ChEBI" id="CHEBI:172880"/>
    </reaction>
    <physiologicalReaction direction="left-to-right" evidence="16">
        <dbReference type="Rhea" id="RHEA:78480"/>
    </physiologicalReaction>
</comment>
<evidence type="ECO:0000256" key="4">
    <source>
        <dbReference type="ARBA" id="ARBA00018517"/>
    </source>
</evidence>
<keyword evidence="5" id="KW-0963">Cytoplasm</keyword>
<organism evidence="24">
    <name type="scientific">Photinus pyralis</name>
    <name type="common">Common eastern firefly</name>
    <name type="synonym">Lampyris pyralis</name>
    <dbReference type="NCBI Taxonomy" id="7054"/>
    <lineage>
        <taxon>Eukaryota</taxon>
        <taxon>Metazoa</taxon>
        <taxon>Ecdysozoa</taxon>
        <taxon>Arthropoda</taxon>
        <taxon>Hexapoda</taxon>
        <taxon>Insecta</taxon>
        <taxon>Pterygota</taxon>
        <taxon>Neoptera</taxon>
        <taxon>Endopterygota</taxon>
        <taxon>Coleoptera</taxon>
        <taxon>Polyphaga</taxon>
        <taxon>Elateriformia</taxon>
        <taxon>Elateroidea</taxon>
        <taxon>Lampyridae</taxon>
        <taxon>Lampyrinae</taxon>
        <taxon>Photinus</taxon>
    </lineage>
</organism>
<keyword evidence="6" id="KW-0597">Phosphoprotein</keyword>
<keyword evidence="8" id="KW-0808">Transferase</keyword>
<dbReference type="Gene3D" id="3.40.50.150">
    <property type="entry name" value="Vaccinia Virus protein VP39"/>
    <property type="match status" value="1"/>
</dbReference>
<evidence type="ECO:0000256" key="17">
    <source>
        <dbReference type="ARBA" id="ARBA00049075"/>
    </source>
</evidence>
<dbReference type="PANTHER" id="PTHR14741:SF32">
    <property type="entry name" value="TRIMETHYLGUANOSINE SYNTHASE"/>
    <property type="match status" value="1"/>
</dbReference>
<evidence type="ECO:0000256" key="3">
    <source>
        <dbReference type="ARBA" id="ARBA00004604"/>
    </source>
</evidence>
<evidence type="ECO:0000256" key="23">
    <source>
        <dbReference type="SAM" id="MobiDB-lite"/>
    </source>
</evidence>
<evidence type="ECO:0000256" key="9">
    <source>
        <dbReference type="ARBA" id="ARBA00022691"/>
    </source>
</evidence>
<evidence type="ECO:0000256" key="2">
    <source>
        <dbReference type="ARBA" id="ARBA00004496"/>
    </source>
</evidence>
<dbReference type="EMBL" id="GEZM01044019">
    <property type="protein sequence ID" value="JAV78557.1"/>
    <property type="molecule type" value="Transcribed_RNA"/>
</dbReference>
<comment type="similarity">
    <text evidence="13">Belongs to the methyltransferase superfamily. Trimethylguanosine synthase family.</text>
</comment>
<sequence length="696" mass="79618">MYDSEWAALAVFHFNKKHLAEEIYCLCSRVFTWNCKYDLQDNPSEECANENIEELDYEIVPSNLIEQGDNCELNWHDYWALNGERLIWESWIAKYSSYINPEFTQTLCDQSSVSKQSSLDKPESACSLKLSFDSASPHLDSSDYSATLECSISNEPKHEVIEKNRMLVRNLSGSESYDKLNREGEGWNPLSPLSNDYETEIERLITSRCDSHTGSSSRTVDSMTNVTRMTVSSIDLSESSKSSESFSSVSSVQSSLTSTSSEEVDDTATHEHEWNDLWAHHYEQEYYEHYKKFAQNSVQNHKSVTEDKSHDEDTNLLSSILSLMRMDETNEDDCSVPNQMNLMGLPTSFGSRKLKKAVHTPRSNVKKGEQSSRDQIRAAFNLIGMRIQESNSEALVGSFDYKMKNIQRQNDMLKMNKHIRFDDDGLIIPEEDEVTVQNSHQDELLGIIPSSSTEDEAETGGNDLNNETNRRNRKRRKKRKRKLDLPLEIAENPKLRKFWQRRYTLFSKFDEGIRLDEESWFSVTPELIAKNTARRLRCDVVIDAFCGAGGNTIQLAQTCNRVIAIDIDVNKINFAKHNAEIYKVADRIEFIVGDFFQLAKSLKGDVVFLSPPWGGPEYLNRSTYDLEYLQPRPLTALMEAVRKVTQNVCLFLPRNCNTYQLITAAGPGGRVELEQNFLNKKLVALTAYFGNLIKEV</sequence>
<evidence type="ECO:0000256" key="6">
    <source>
        <dbReference type="ARBA" id="ARBA00022553"/>
    </source>
</evidence>
<proteinExistence type="inferred from homology"/>
<dbReference type="GO" id="GO:0005737">
    <property type="term" value="C:cytoplasm"/>
    <property type="evidence" value="ECO:0007669"/>
    <property type="project" value="UniProtKB-SubCell"/>
</dbReference>
<evidence type="ECO:0000313" key="24">
    <source>
        <dbReference type="EMBL" id="JAV78557.1"/>
    </source>
</evidence>
<comment type="subcellular location">
    <subcellularLocation>
        <location evidence="2">Cytoplasm</location>
    </subcellularLocation>
    <subcellularLocation>
        <location evidence="1">Nucleus</location>
        <location evidence="1">Cajal body</location>
    </subcellularLocation>
    <subcellularLocation>
        <location evidence="3">Nucleus</location>
        <location evidence="3">Nucleolus</location>
    </subcellularLocation>
</comment>
<evidence type="ECO:0000256" key="10">
    <source>
        <dbReference type="ARBA" id="ARBA00023015"/>
    </source>
</evidence>
<protein>
    <recommendedName>
        <fullName evidence="4">Trimethylguanosine synthase</fullName>
    </recommendedName>
    <alternativeName>
        <fullName evidence="18">Cap-specific guanine-N(2) methyltransferase</fullName>
    </alternativeName>
    <alternativeName>
        <fullName evidence="21">Nuclear receptor coactivator 6-interacting protein</fullName>
    </alternativeName>
    <alternativeName>
        <fullName evidence="22">PRIP-interacting protein with methyltransferase motif</fullName>
    </alternativeName>
</protein>
<dbReference type="FunFam" id="3.40.50.150:FF:000066">
    <property type="entry name" value="Trimethylguanosine synthase 1"/>
    <property type="match status" value="1"/>
</dbReference>
<evidence type="ECO:0000256" key="14">
    <source>
        <dbReference type="ARBA" id="ARBA00047418"/>
    </source>
</evidence>
<feature type="region of interest" description="Disordered" evidence="23">
    <location>
        <begin position="437"/>
        <end position="479"/>
    </location>
</feature>
<dbReference type="GO" id="GO:0015030">
    <property type="term" value="C:Cajal body"/>
    <property type="evidence" value="ECO:0007669"/>
    <property type="project" value="UniProtKB-SubCell"/>
</dbReference>
<dbReference type="SUPFAM" id="SSF53335">
    <property type="entry name" value="S-adenosyl-L-methionine-dependent methyltransferases"/>
    <property type="match status" value="1"/>
</dbReference>
<keyword evidence="9" id="KW-0949">S-adenosyl-L-methionine</keyword>
<reference evidence="24" key="1">
    <citation type="journal article" date="2016" name="Sci. Rep.">
        <title>Molecular characterization of firefly nuptial gifts: a multi-omics approach sheds light on postcopulatory sexual selection.</title>
        <authorList>
            <person name="Al-Wathiqui N."/>
            <person name="Fallon T.R."/>
            <person name="South A."/>
            <person name="Weng J.K."/>
            <person name="Lewis S.M."/>
        </authorList>
    </citation>
    <scope>NUCLEOTIDE SEQUENCE</scope>
</reference>
<evidence type="ECO:0000256" key="11">
    <source>
        <dbReference type="ARBA" id="ARBA00023163"/>
    </source>
</evidence>
<evidence type="ECO:0000256" key="19">
    <source>
        <dbReference type="ARBA" id="ARBA00057179"/>
    </source>
</evidence>
<evidence type="ECO:0000256" key="15">
    <source>
        <dbReference type="ARBA" id="ARBA00048740"/>
    </source>
</evidence>
<comment type="catalytic activity">
    <reaction evidence="17">
        <text>a 5'-end (N(7)-methyl 5'-triphosphoguanosine)-ribonucleoside in snRNA + S-adenosyl-L-methionine = a 5'-end (N(2),N(7)-dimethyl 5'-triphosphoguanosine)-ribonucleoside in snRNA + S-adenosyl-L-homocysteine + H(+)</text>
        <dbReference type="Rhea" id="RHEA:78471"/>
        <dbReference type="Rhea" id="RHEA-COMP:19085"/>
        <dbReference type="Rhea" id="RHEA-COMP:19087"/>
        <dbReference type="ChEBI" id="CHEBI:15378"/>
        <dbReference type="ChEBI" id="CHEBI:57856"/>
        <dbReference type="ChEBI" id="CHEBI:59789"/>
        <dbReference type="ChEBI" id="CHEBI:156461"/>
        <dbReference type="ChEBI" id="CHEBI:172880"/>
    </reaction>
    <physiologicalReaction direction="left-to-right" evidence="17">
        <dbReference type="Rhea" id="RHEA:78472"/>
    </physiologicalReaction>
</comment>
<keyword evidence="11" id="KW-0804">Transcription</keyword>
<comment type="function">
    <text evidence="19">Catalyzes the 2 serial methylation steps for the conversion of the 7-monomethylguanosine (m(7)G) caps of snRNAs and snoRNAs to a 2,2,7-trimethylguanosine (m(2,2,7)G) cap structure. The enzyme is specific for guanine, and N7 methylation must precede N2 methylation. Hypermethylation of the m7G cap of U snRNAs leads to their concentration in nuclear foci, their colocalization with coilin and the formation of canonical Cajal bodies (CBs). Plays a role in transcriptional regulation.</text>
</comment>
<evidence type="ECO:0000256" key="22">
    <source>
        <dbReference type="ARBA" id="ARBA00081504"/>
    </source>
</evidence>
<dbReference type="Pfam" id="PF09445">
    <property type="entry name" value="Methyltransf_15"/>
    <property type="match status" value="1"/>
</dbReference>
<dbReference type="AlphaFoldDB" id="A0A1Y1M5M5"/>
<keyword evidence="7" id="KW-0489">Methyltransferase</keyword>